<evidence type="ECO:0000313" key="6">
    <source>
        <dbReference type="EMBL" id="KZE64827.1"/>
    </source>
</evidence>
<dbReference type="Pfam" id="PF00534">
    <property type="entry name" value="Glycos_transf_1"/>
    <property type="match status" value="1"/>
</dbReference>
<dbReference type="GO" id="GO:0016758">
    <property type="term" value="F:hexosyltransferase activity"/>
    <property type="evidence" value="ECO:0007669"/>
    <property type="project" value="InterPro"/>
</dbReference>
<dbReference type="PANTHER" id="PTHR43025:SF3">
    <property type="entry name" value="MONOGALACTOSYLDIACYLGLYCEROL SYNTHASE 1, CHLOROPLASTIC"/>
    <property type="match status" value="1"/>
</dbReference>
<dbReference type="OrthoDB" id="9815663at2"/>
<dbReference type="Proteomes" id="UP000076567">
    <property type="component" value="Unassembled WGS sequence"/>
</dbReference>
<evidence type="ECO:0000259" key="5">
    <source>
        <dbReference type="Pfam" id="PF06925"/>
    </source>
</evidence>
<organism evidence="6 7">
    <name type="scientific">Fictibacillus phosphorivorans</name>
    <dbReference type="NCBI Taxonomy" id="1221500"/>
    <lineage>
        <taxon>Bacteria</taxon>
        <taxon>Bacillati</taxon>
        <taxon>Bacillota</taxon>
        <taxon>Bacilli</taxon>
        <taxon>Bacillales</taxon>
        <taxon>Fictibacillaceae</taxon>
        <taxon>Fictibacillus</taxon>
    </lineage>
</organism>
<dbReference type="InterPro" id="IPR001296">
    <property type="entry name" value="Glyco_trans_1"/>
</dbReference>
<comment type="similarity">
    <text evidence="1">Belongs to the glycosyltransferase 28 family.</text>
</comment>
<dbReference type="AlphaFoldDB" id="A0A165N6N7"/>
<dbReference type="RefSeq" id="WP_066243015.1">
    <property type="nucleotide sequence ID" value="NZ_LRFC01000034.1"/>
</dbReference>
<keyword evidence="7" id="KW-1185">Reference proteome</keyword>
<gene>
    <name evidence="6" type="ORF">AWM68_09220</name>
</gene>
<dbReference type="GO" id="GO:0009247">
    <property type="term" value="P:glycolipid biosynthetic process"/>
    <property type="evidence" value="ECO:0007669"/>
    <property type="project" value="InterPro"/>
</dbReference>
<evidence type="ECO:0000256" key="1">
    <source>
        <dbReference type="ARBA" id="ARBA00006962"/>
    </source>
</evidence>
<comment type="caution">
    <text evidence="6">The sequence shown here is derived from an EMBL/GenBank/DDBJ whole genome shotgun (WGS) entry which is preliminary data.</text>
</comment>
<protein>
    <submittedName>
        <fullName evidence="6">Diacylglycerol glucosyltransferase</fullName>
    </submittedName>
</protein>
<evidence type="ECO:0000256" key="3">
    <source>
        <dbReference type="ARBA" id="ARBA00022679"/>
    </source>
</evidence>
<feature type="domain" description="Glycosyl transferase family 1" evidence="4">
    <location>
        <begin position="208"/>
        <end position="343"/>
    </location>
</feature>
<dbReference type="Pfam" id="PF06925">
    <property type="entry name" value="MGDG_synth"/>
    <property type="match status" value="1"/>
</dbReference>
<dbReference type="SUPFAM" id="SSF53756">
    <property type="entry name" value="UDP-Glycosyltransferase/glycogen phosphorylase"/>
    <property type="match status" value="1"/>
</dbReference>
<dbReference type="Gene3D" id="3.40.50.2000">
    <property type="entry name" value="Glycogen Phosphorylase B"/>
    <property type="match status" value="1"/>
</dbReference>
<accession>A0A165N6N7</accession>
<reference evidence="7" key="1">
    <citation type="submission" date="2016-01" db="EMBL/GenBank/DDBJ databases">
        <title>Draft genome of Chromobacterium sp. F49.</title>
        <authorList>
            <person name="Hong K.W."/>
        </authorList>
    </citation>
    <scope>NUCLEOTIDE SEQUENCE [LARGE SCALE GENOMIC DNA]</scope>
    <source>
        <strain evidence="7">P7IIIA</strain>
    </source>
</reference>
<dbReference type="InterPro" id="IPR009695">
    <property type="entry name" value="Diacylglyc_glucosyltr_N"/>
</dbReference>
<dbReference type="GO" id="GO:0016020">
    <property type="term" value="C:membrane"/>
    <property type="evidence" value="ECO:0007669"/>
    <property type="project" value="GOC"/>
</dbReference>
<sequence>MIRPTALILTANYGSGHVQVANVLAEELKNKGYEPIISDLFGEAHPIMAQITQSLFIKSFSHGSSFYKWFYYGTNKLNATTITQFSRYLGRKRFIELIEKHHPRFVITTFPLHAAPFLLKRSRYNIPIYTVITDYFAHPFWINPAIDHYFVASESVKKGLMKHHVDENKITVSGIPIRSNFYHSFNKMKLHAKYGVTPNTRVVTILAGTHGVLKNVKVLAQHLLKNPSLRVIVVCGKNKVLYEKLKPLVLMYPGSFRLFGYVKEIHEILSISHCLVTKPGGITITEAAAVKVPLILYKPVPGQEGENAKYFEEKGAAFVAHSADEIAESVQKLFNNEALFKSMKTCLQLIHHSRSSALIAEHAIHDVLCLAQVTVTQ</sequence>
<evidence type="ECO:0000313" key="7">
    <source>
        <dbReference type="Proteomes" id="UP000076567"/>
    </source>
</evidence>
<evidence type="ECO:0000259" key="4">
    <source>
        <dbReference type="Pfam" id="PF00534"/>
    </source>
</evidence>
<keyword evidence="2" id="KW-0328">Glycosyltransferase</keyword>
<dbReference type="EMBL" id="LRFC01000034">
    <property type="protein sequence ID" value="KZE64827.1"/>
    <property type="molecule type" value="Genomic_DNA"/>
</dbReference>
<dbReference type="PANTHER" id="PTHR43025">
    <property type="entry name" value="MONOGALACTOSYLDIACYLGLYCEROL SYNTHASE"/>
    <property type="match status" value="1"/>
</dbReference>
<dbReference type="InterPro" id="IPR050519">
    <property type="entry name" value="Glycosyltransf_28_UgtP"/>
</dbReference>
<proteinExistence type="inferred from homology"/>
<keyword evidence="3 6" id="KW-0808">Transferase</keyword>
<evidence type="ECO:0000256" key="2">
    <source>
        <dbReference type="ARBA" id="ARBA00022676"/>
    </source>
</evidence>
<name>A0A165N6N7_9BACL</name>
<feature type="domain" description="Diacylglycerol glucosyltransferase N-terminal" evidence="5">
    <location>
        <begin position="17"/>
        <end position="177"/>
    </location>
</feature>